<keyword evidence="3" id="KW-0378">Hydrolase</keyword>
<evidence type="ECO:0000259" key="9">
    <source>
        <dbReference type="SMART" id="SM00848"/>
    </source>
</evidence>
<dbReference type="InterPro" id="IPR013201">
    <property type="entry name" value="Prot_inhib_I29"/>
</dbReference>
<dbReference type="SUPFAM" id="SSF54001">
    <property type="entry name" value="Cysteine proteinases"/>
    <property type="match status" value="1"/>
</dbReference>
<keyword evidence="4" id="KW-0788">Thiol protease</keyword>
<protein>
    <submittedName>
        <fullName evidence="11">Papain family cysteine protease</fullName>
    </submittedName>
</protein>
<dbReference type="CDD" id="cd02248">
    <property type="entry name" value="Peptidase_C1A"/>
    <property type="match status" value="1"/>
</dbReference>
<dbReference type="InterPro" id="IPR013128">
    <property type="entry name" value="Peptidase_C1A"/>
</dbReference>
<sequence length="339" mass="38238">MAQILIFTLFVFTVVYCNAVKIPLIGTDTALFDKFEKSFNKKFSNPSERVKRLGIFAKNLAQIKMLNLLHPETEFGITEYSDLTTEEFQSRLMAADWEDKFASAMNISNNGQNDETQKRYKRATAPANYDFRNAQKVTAVRNQGSCGCCWSFATVAAIEVQYALKYNQLIGLSEQQLLDCDNVNGGCNGGYPYYSMQYAITNGLKQQYYYPYLGYKSTCQSSTASGFITYLRTFTQLPADENYLVDYIYNYGAVTMCFTFPSTMQHYVSGIVSLTASQCEAQKSGAHAVTLIGFGVENNVPYFTAKNSWGTNWGEAGFFRFRRNQNFCSFTSNLVAPVF</sequence>
<evidence type="ECO:0000256" key="2">
    <source>
        <dbReference type="ARBA" id="ARBA00022670"/>
    </source>
</evidence>
<feature type="domain" description="Cathepsin propeptide inhibitor" evidence="9">
    <location>
        <begin position="32"/>
        <end position="88"/>
    </location>
</feature>
<dbReference type="InterPro" id="IPR000668">
    <property type="entry name" value="Peptidase_C1A_C"/>
</dbReference>
<reference evidence="11" key="1">
    <citation type="submission" date="2022-11" db="UniProtKB">
        <authorList>
            <consortium name="WormBaseParasite"/>
        </authorList>
    </citation>
    <scope>IDENTIFICATION</scope>
</reference>
<dbReference type="InterPro" id="IPR039417">
    <property type="entry name" value="Peptidase_C1A_papain-like"/>
</dbReference>
<dbReference type="Gene3D" id="3.90.70.10">
    <property type="entry name" value="Cysteine proteinases"/>
    <property type="match status" value="1"/>
</dbReference>
<dbReference type="PRINTS" id="PR00705">
    <property type="entry name" value="PAPAIN"/>
</dbReference>
<evidence type="ECO:0000256" key="6">
    <source>
        <dbReference type="ARBA" id="ARBA00023157"/>
    </source>
</evidence>
<dbReference type="PROSITE" id="PS00639">
    <property type="entry name" value="THIOL_PROTEASE_HIS"/>
    <property type="match status" value="1"/>
</dbReference>
<evidence type="ECO:0000256" key="1">
    <source>
        <dbReference type="ARBA" id="ARBA00008455"/>
    </source>
</evidence>
<dbReference type="SMART" id="SM00848">
    <property type="entry name" value="Inhibitor_I29"/>
    <property type="match status" value="1"/>
</dbReference>
<proteinExistence type="inferred from homology"/>
<dbReference type="InterPro" id="IPR000169">
    <property type="entry name" value="Pept_cys_AS"/>
</dbReference>
<evidence type="ECO:0000259" key="8">
    <source>
        <dbReference type="SMART" id="SM00645"/>
    </source>
</evidence>
<evidence type="ECO:0000256" key="3">
    <source>
        <dbReference type="ARBA" id="ARBA00022801"/>
    </source>
</evidence>
<dbReference type="AlphaFoldDB" id="A0A914R0G0"/>
<keyword evidence="6" id="KW-1015">Disulfide bond</keyword>
<evidence type="ECO:0000256" key="5">
    <source>
        <dbReference type="ARBA" id="ARBA00023145"/>
    </source>
</evidence>
<dbReference type="PROSITE" id="PS00139">
    <property type="entry name" value="THIOL_PROTEASE_CYS"/>
    <property type="match status" value="1"/>
</dbReference>
<evidence type="ECO:0000313" key="10">
    <source>
        <dbReference type="Proteomes" id="UP000887578"/>
    </source>
</evidence>
<keyword evidence="5" id="KW-0865">Zymogen</keyword>
<evidence type="ECO:0000256" key="4">
    <source>
        <dbReference type="ARBA" id="ARBA00022807"/>
    </source>
</evidence>
<feature type="domain" description="Peptidase C1A papain C-terminal" evidence="8">
    <location>
        <begin position="125"/>
        <end position="338"/>
    </location>
</feature>
<dbReference type="PANTHER" id="PTHR12411">
    <property type="entry name" value="CYSTEINE PROTEASE FAMILY C1-RELATED"/>
    <property type="match status" value="1"/>
</dbReference>
<keyword evidence="10" id="KW-1185">Reference proteome</keyword>
<feature type="chain" id="PRO_5036788726" evidence="7">
    <location>
        <begin position="20"/>
        <end position="339"/>
    </location>
</feature>
<accession>A0A914R0G0</accession>
<dbReference type="InterPro" id="IPR025660">
    <property type="entry name" value="Pept_his_AS"/>
</dbReference>
<organism evidence="10 11">
    <name type="scientific">Panagrolaimus davidi</name>
    <dbReference type="NCBI Taxonomy" id="227884"/>
    <lineage>
        <taxon>Eukaryota</taxon>
        <taxon>Metazoa</taxon>
        <taxon>Ecdysozoa</taxon>
        <taxon>Nematoda</taxon>
        <taxon>Chromadorea</taxon>
        <taxon>Rhabditida</taxon>
        <taxon>Tylenchina</taxon>
        <taxon>Panagrolaimomorpha</taxon>
        <taxon>Panagrolaimoidea</taxon>
        <taxon>Panagrolaimidae</taxon>
        <taxon>Panagrolaimus</taxon>
    </lineage>
</organism>
<dbReference type="InterPro" id="IPR038765">
    <property type="entry name" value="Papain-like_cys_pep_sf"/>
</dbReference>
<evidence type="ECO:0000313" key="11">
    <source>
        <dbReference type="WBParaSite" id="PDA_v2.g9928.t1"/>
    </source>
</evidence>
<comment type="similarity">
    <text evidence="1">Belongs to the peptidase C1 family.</text>
</comment>
<dbReference type="SMART" id="SM00645">
    <property type="entry name" value="Pept_C1"/>
    <property type="match status" value="1"/>
</dbReference>
<feature type="signal peptide" evidence="7">
    <location>
        <begin position="1"/>
        <end position="19"/>
    </location>
</feature>
<dbReference type="GO" id="GO:0008234">
    <property type="term" value="F:cysteine-type peptidase activity"/>
    <property type="evidence" value="ECO:0007669"/>
    <property type="project" value="UniProtKB-KW"/>
</dbReference>
<dbReference type="Pfam" id="PF08246">
    <property type="entry name" value="Inhibitor_I29"/>
    <property type="match status" value="1"/>
</dbReference>
<dbReference type="WBParaSite" id="PDA_v2.g9928.t1">
    <property type="protein sequence ID" value="PDA_v2.g9928.t1"/>
    <property type="gene ID" value="PDA_v2.g9928"/>
</dbReference>
<dbReference type="Pfam" id="PF00112">
    <property type="entry name" value="Peptidase_C1"/>
    <property type="match status" value="1"/>
</dbReference>
<keyword evidence="2" id="KW-0645">Protease</keyword>
<dbReference type="GO" id="GO:0006508">
    <property type="term" value="P:proteolysis"/>
    <property type="evidence" value="ECO:0007669"/>
    <property type="project" value="UniProtKB-KW"/>
</dbReference>
<keyword evidence="7" id="KW-0732">Signal</keyword>
<name>A0A914R0G0_9BILA</name>
<dbReference type="Proteomes" id="UP000887578">
    <property type="component" value="Unplaced"/>
</dbReference>
<evidence type="ECO:0000256" key="7">
    <source>
        <dbReference type="SAM" id="SignalP"/>
    </source>
</evidence>